<reference evidence="1 2" key="1">
    <citation type="submission" date="2016-04" db="EMBL/GenBank/DDBJ databases">
        <title>Evolutionary innovation and constraint leading to complex multicellularity in the Ascomycota.</title>
        <authorList>
            <person name="Cisse O."/>
            <person name="Nguyen A."/>
            <person name="Hewitt D.A."/>
            <person name="Jedd G."/>
            <person name="Stajich J.E."/>
        </authorList>
    </citation>
    <scope>NUCLEOTIDE SEQUENCE [LARGE SCALE GENOMIC DNA]</scope>
    <source>
        <strain evidence="1 2">DAH-3</strain>
    </source>
</reference>
<proteinExistence type="predicted"/>
<keyword evidence="2" id="KW-1185">Reference proteome</keyword>
<dbReference type="AlphaFoldDB" id="A0A1U7LKJ6"/>
<evidence type="ECO:0000313" key="1">
    <source>
        <dbReference type="EMBL" id="OLL23175.1"/>
    </source>
</evidence>
<evidence type="ECO:0000313" key="2">
    <source>
        <dbReference type="Proteomes" id="UP000186594"/>
    </source>
</evidence>
<dbReference type="EMBL" id="LXFE01002194">
    <property type="protein sequence ID" value="OLL23175.1"/>
    <property type="molecule type" value="Genomic_DNA"/>
</dbReference>
<organism evidence="1 2">
    <name type="scientific">Neolecta irregularis (strain DAH-3)</name>
    <dbReference type="NCBI Taxonomy" id="1198029"/>
    <lineage>
        <taxon>Eukaryota</taxon>
        <taxon>Fungi</taxon>
        <taxon>Dikarya</taxon>
        <taxon>Ascomycota</taxon>
        <taxon>Taphrinomycotina</taxon>
        <taxon>Neolectales</taxon>
        <taxon>Neolectaceae</taxon>
        <taxon>Neolecta</taxon>
    </lineage>
</organism>
<sequence length="119" mass="13618">MSPFTVDVPVIRKLNRGACLHAYGVHRKLLPKILEWSKNPSDGIDLNVMTRPLESGSVQGYTLWPLGMIQRPLTKGRNSLINNFEGAREDGLLNDDWRRNDVFRQDQSTAKKTGVSYWY</sequence>
<comment type="caution">
    <text evidence="1">The sequence shown here is derived from an EMBL/GenBank/DDBJ whole genome shotgun (WGS) entry which is preliminary data.</text>
</comment>
<accession>A0A1U7LKJ6</accession>
<gene>
    <name evidence="1" type="ORF">NEOLI_005279</name>
</gene>
<dbReference type="Proteomes" id="UP000186594">
    <property type="component" value="Unassembled WGS sequence"/>
</dbReference>
<protein>
    <submittedName>
        <fullName evidence="1">Uncharacterized protein</fullName>
    </submittedName>
</protein>
<name>A0A1U7LKJ6_NEOID</name>